<gene>
    <name evidence="9" type="ORF">CSSPTR1EN2_LOCUS6302</name>
</gene>
<feature type="domain" description="HhH-GPD" evidence="8">
    <location>
        <begin position="1580"/>
        <end position="1732"/>
    </location>
</feature>
<sequence>MLQAQKWTICKPVLCPELLKNSLPAAASIVPTKEFDQASTLPPFAGGRRRRRGRPKLRHKTLDCLSKLAAINHSMTAATPAGEKFQKKSEAPNPWLILTRKKMTKTTTPPTAHNCSRMIVHKSTDSPGVKELRVHPTDLQQLGEHESQLQSCSLHEIPSWSCRKKVNRSRGIRAVVSCTPAGSHPNTHIAVLLHTLGELAGGSSRGSQLMKLPHKNQQGELAQGSSRLMKPYKKHRKSKVDSVLHPSKAPCSSGTGVNCNKKELHVQQAMVMQASTLQESASDILKQSVAKVRNSSEMVIQSSGKMKQPSSACLLHGSDLLIAPPTPEKSQKRQRTSQSSMCHIDLPQELVSEAQSHPTSLANGTSQEFLEPSSLSTASNLYCNGSTHAPLNPTTDKGHENIFYVKDSESSYVSRGKADSPVDVLQLVPQDHMESLQAATGQCSTAAGLHQSPSSMASNFYSNNYEDESDFLGNGHRLNAGQSNFFIEWVPANCIARLASLIGDPDHISKRSNGLAESWTQVQAGLMEPPFLRDMHSTGVVGSDVSTSLFNVPRSFSPGLSTAMTSPPPPPQLYHANCRNHVQGSSCLLPPAENYYNIENFSSSQQLSVKNTLGMQNTFSNTAASMSLNSRQISTGRGGFPSTHLAPSHGDSIPAQTLGGLLPHHQRGTTHGHVNQDGQVDVVGALFSGRADDCPLLESQGEEVYAFNVNEVSDVQQQATISNVKVRKKYTPKVAKDKLHCCHRQQPHGMDCQPKKKKFTCGRNTGFKRTTISTSKDGAGELRVKKRKYTTTFCDSAGGWGSAAGGKSWCMEDLSCENHDSKIVILSDLSSSSALKQQSLFGSLLDLDKMSLMDLQEAVGSLAAVTSSMKDYVHDEAVSSVGKVSNFVQPHSIAANKSKSFMNHRFASCSEETETRMARPTDSYNSHTLLSQSDINQCYCWPSGGDLFMNQNLFSSGSMYEFENPLKSQDALRKSHVCNPLCSQGALRRSHMLQVNSEPASESRYYHSAFGCADPLFQEQEDTGEKSEPNSNFLHCKHHSFSDNFLLQPETSTRGSGCLFQEAANVTQLQSPHHENSTASFLLSESVPQRMVAERSSFAAGCSSPLITSSSGRQDSCWSDVVFQQPEWQTEEGPDKDHRVDDNRQVQSSMSLRFKQQQQPCATMEMSCLLPRMTSSIDRLNLRELLAPKSILFQMTDAVRWILHLTASVAFPGLNSLLPCTLALLHLHVLQHLPECEKEGFSALWQHIFQPLSSDVQSQQKSSNTSSLSSSSSLHMLQLVQVMMSMWPHIVGPQTMAKRCSEPHEQRVGSLQTVPYASNQATGELVCYNGPFLPIRKRRPRPKVVLDSETMRVWNLLMMGGGPSRNHFENDETSSDTIKELKWEQERHTMKAQAETFICRMHLVQGDRSFSQWKGSVVDSVVGAFLTQNVSDVLSSSAFMCMRARFPCKGFKAPSESEHDEESWGERVENGCSEERVSKQLDATASPPPSSLKLQEKQPACPGAQEKMETIGNGGVNSNDESYKKVRLSSGNKSNIKLKKDLSGRERARLEECQVFPRKPFDWEALRSQFEVKSDGRRRSTAKEEDPSAARNSMNEDGVDWEAVRLADVEVIAEVIKERGFNWILAGRIKAFLERIRREHGGIDLEWLRSIPTDDAKEFLMSVRGLGLKSVECIRLLTLHHLAFPVDTNVGRICVRLGWVPLEPLPEQLQLHLLELYPVQATIQKYLWPRLCTLDQETLYELHYQMITFGKVFCTKNKPNCNACPMKTECKHFASALSSAKQTLPTPEKEHDTCATLAWPQETSMASSMASREGLQVMVQSSNNMAAGSQDCCEPFVEEPMTPESDVVSNNDIEDCPFMSMIASREIDVQMQLEQDLQNPSAVLQLSAADQDLVPDVVVLPSQELMLLPPEAASKPRPKLKNIGRLQTIHYVYELPDHHPLLEGMDVRETDDPCCYLLAIWSPEEVPTSLPNLNDCNSEDNHPFASSSVASNLNSVKGTLLVPCRTATHGSFPLNGTYFQVNEVFADHASSLQPIVVPRTLLWNLRRRFVFFGTSVTSIFRGMTTQEIQACFWRGMLPFLTSNLFFNIV</sequence>
<evidence type="ECO:0000256" key="2">
    <source>
        <dbReference type="ARBA" id="ARBA00005646"/>
    </source>
</evidence>
<evidence type="ECO:0000256" key="6">
    <source>
        <dbReference type="ARBA" id="ARBA00023242"/>
    </source>
</evidence>
<dbReference type="InterPro" id="IPR023170">
    <property type="entry name" value="HhH_base_excis_C"/>
</dbReference>
<comment type="subcellular location">
    <subcellularLocation>
        <location evidence="1">Nucleus</location>
    </subcellularLocation>
</comment>
<evidence type="ECO:0000256" key="5">
    <source>
        <dbReference type="ARBA" id="ARBA00023125"/>
    </source>
</evidence>
<keyword evidence="10" id="KW-1185">Reference proteome</keyword>
<dbReference type="PANTHER" id="PTHR46213:SF13">
    <property type="entry name" value="DEMETER-LIKE PROTEIN 2-RELATED"/>
    <property type="match status" value="1"/>
</dbReference>
<feature type="compositionally biased region" description="Basic and acidic residues" evidence="7">
    <location>
        <begin position="1574"/>
        <end position="1588"/>
    </location>
</feature>
<dbReference type="Proteomes" id="UP001497512">
    <property type="component" value="Chromosome 13"/>
</dbReference>
<feature type="region of interest" description="Disordered" evidence="7">
    <location>
        <begin position="1452"/>
        <end position="1471"/>
    </location>
</feature>
<organism evidence="9 10">
    <name type="scientific">Sphagnum troendelagicum</name>
    <dbReference type="NCBI Taxonomy" id="128251"/>
    <lineage>
        <taxon>Eukaryota</taxon>
        <taxon>Viridiplantae</taxon>
        <taxon>Streptophyta</taxon>
        <taxon>Embryophyta</taxon>
        <taxon>Bryophyta</taxon>
        <taxon>Sphagnophytina</taxon>
        <taxon>Sphagnopsida</taxon>
        <taxon>Sphagnales</taxon>
        <taxon>Sphagnaceae</taxon>
        <taxon>Sphagnum</taxon>
    </lineage>
</organism>
<accession>A0ABP0TTQ7</accession>
<feature type="compositionally biased region" description="Basic and acidic residues" evidence="7">
    <location>
        <begin position="1462"/>
        <end position="1471"/>
    </location>
</feature>
<reference evidence="9" key="1">
    <citation type="submission" date="2024-02" db="EMBL/GenBank/DDBJ databases">
        <authorList>
            <consortium name="ELIXIR-Norway"/>
            <consortium name="Elixir Norway"/>
        </authorList>
    </citation>
    <scope>NUCLEOTIDE SEQUENCE</scope>
</reference>
<evidence type="ECO:0000259" key="8">
    <source>
        <dbReference type="SMART" id="SM00478"/>
    </source>
</evidence>
<dbReference type="InterPro" id="IPR011257">
    <property type="entry name" value="DNA_glycosylase"/>
</dbReference>
<protein>
    <recommendedName>
        <fullName evidence="8">HhH-GPD domain-containing protein</fullName>
    </recommendedName>
</protein>
<evidence type="ECO:0000256" key="1">
    <source>
        <dbReference type="ARBA" id="ARBA00004123"/>
    </source>
</evidence>
<dbReference type="Pfam" id="PF15628">
    <property type="entry name" value="RRM_DME"/>
    <property type="match status" value="1"/>
</dbReference>
<dbReference type="InterPro" id="IPR044811">
    <property type="entry name" value="DME/ROS1"/>
</dbReference>
<dbReference type="Gene3D" id="1.10.1670.10">
    <property type="entry name" value="Helix-hairpin-Helix base-excision DNA repair enzymes (C-terminal)"/>
    <property type="match status" value="1"/>
</dbReference>
<dbReference type="EMBL" id="OZ019905">
    <property type="protein sequence ID" value="CAK9202228.1"/>
    <property type="molecule type" value="Genomic_DNA"/>
</dbReference>
<evidence type="ECO:0000313" key="9">
    <source>
        <dbReference type="EMBL" id="CAK9202228.1"/>
    </source>
</evidence>
<dbReference type="PANTHER" id="PTHR46213">
    <property type="entry name" value="TRANSCRIPTIONAL ACTIVATOR DEMETER"/>
    <property type="match status" value="1"/>
</dbReference>
<keyword evidence="5" id="KW-0238">DNA-binding</keyword>
<proteinExistence type="inferred from homology"/>
<evidence type="ECO:0000256" key="7">
    <source>
        <dbReference type="SAM" id="MobiDB-lite"/>
    </source>
</evidence>
<keyword evidence="4" id="KW-0408">Iron</keyword>
<keyword evidence="3" id="KW-0479">Metal-binding</keyword>
<feature type="region of interest" description="Disordered" evidence="7">
    <location>
        <begin position="1574"/>
        <end position="1594"/>
    </location>
</feature>
<dbReference type="SMART" id="SM00478">
    <property type="entry name" value="ENDO3c"/>
    <property type="match status" value="1"/>
</dbReference>
<dbReference type="InterPro" id="IPR028925">
    <property type="entry name" value="RRM_DME"/>
</dbReference>
<dbReference type="InterPro" id="IPR003265">
    <property type="entry name" value="HhH-GPD_domain"/>
</dbReference>
<dbReference type="SUPFAM" id="SSF48150">
    <property type="entry name" value="DNA-glycosylase"/>
    <property type="match status" value="1"/>
</dbReference>
<evidence type="ECO:0000256" key="4">
    <source>
        <dbReference type="ARBA" id="ARBA00023004"/>
    </source>
</evidence>
<feature type="region of interest" description="Disordered" evidence="7">
    <location>
        <begin position="1481"/>
        <end position="1527"/>
    </location>
</feature>
<keyword evidence="6" id="KW-0539">Nucleus</keyword>
<comment type="similarity">
    <text evidence="2">Belongs to the DNA glycosylase family. DEMETER subfamily.</text>
</comment>
<name>A0ABP0TTQ7_9BRYO</name>
<evidence type="ECO:0000256" key="3">
    <source>
        <dbReference type="ARBA" id="ARBA00022723"/>
    </source>
</evidence>
<evidence type="ECO:0000313" key="10">
    <source>
        <dbReference type="Proteomes" id="UP001497512"/>
    </source>
</evidence>
<dbReference type="CDD" id="cd00056">
    <property type="entry name" value="ENDO3c"/>
    <property type="match status" value="1"/>
</dbReference>